<feature type="coiled-coil region" evidence="2">
    <location>
        <begin position="10"/>
        <end position="44"/>
    </location>
</feature>
<keyword evidence="1 2" id="KW-0175">Coiled coil</keyword>
<dbReference type="InterPro" id="IPR009449">
    <property type="entry name" value="Sec2_N"/>
</dbReference>
<reference evidence="4" key="1">
    <citation type="journal article" date="2022" name="IScience">
        <title>Evolution of zygomycete secretomes and the origins of terrestrial fungal ecologies.</title>
        <authorList>
            <person name="Chang Y."/>
            <person name="Wang Y."/>
            <person name="Mondo S."/>
            <person name="Ahrendt S."/>
            <person name="Andreopoulos W."/>
            <person name="Barry K."/>
            <person name="Beard J."/>
            <person name="Benny G.L."/>
            <person name="Blankenship S."/>
            <person name="Bonito G."/>
            <person name="Cuomo C."/>
            <person name="Desiro A."/>
            <person name="Gervers K.A."/>
            <person name="Hundley H."/>
            <person name="Kuo A."/>
            <person name="LaButti K."/>
            <person name="Lang B.F."/>
            <person name="Lipzen A."/>
            <person name="O'Donnell K."/>
            <person name="Pangilinan J."/>
            <person name="Reynolds N."/>
            <person name="Sandor L."/>
            <person name="Smith M.E."/>
            <person name="Tsang A."/>
            <person name="Grigoriev I.V."/>
            <person name="Stajich J.E."/>
            <person name="Spatafora J.W."/>
        </authorList>
    </citation>
    <scope>NUCLEOTIDE SEQUENCE</scope>
    <source>
        <strain evidence="4">RSA 2281</strain>
    </source>
</reference>
<dbReference type="PANTHER" id="PTHR14430">
    <property type="entry name" value="RABIN3-RELATED"/>
    <property type="match status" value="1"/>
</dbReference>
<dbReference type="PANTHER" id="PTHR14430:SF0">
    <property type="entry name" value="SEC2P DOMAIN-CONTAINING PROTEIN"/>
    <property type="match status" value="1"/>
</dbReference>
<dbReference type="GO" id="GO:0070319">
    <property type="term" value="C:Golgi to plasma membrane transport vesicle"/>
    <property type="evidence" value="ECO:0007669"/>
    <property type="project" value="TreeGrafter"/>
</dbReference>
<dbReference type="Pfam" id="PF06428">
    <property type="entry name" value="Sec2p"/>
    <property type="match status" value="1"/>
</dbReference>
<organism evidence="4 5">
    <name type="scientific">Phascolomyces articulosus</name>
    <dbReference type="NCBI Taxonomy" id="60185"/>
    <lineage>
        <taxon>Eukaryota</taxon>
        <taxon>Fungi</taxon>
        <taxon>Fungi incertae sedis</taxon>
        <taxon>Mucoromycota</taxon>
        <taxon>Mucoromycotina</taxon>
        <taxon>Mucoromycetes</taxon>
        <taxon>Mucorales</taxon>
        <taxon>Lichtheimiaceae</taxon>
        <taxon>Phascolomyces</taxon>
    </lineage>
</organism>
<feature type="coiled-coil region" evidence="2">
    <location>
        <begin position="74"/>
        <end position="108"/>
    </location>
</feature>
<evidence type="ECO:0000256" key="2">
    <source>
        <dbReference type="SAM" id="Coils"/>
    </source>
</evidence>
<keyword evidence="5" id="KW-1185">Reference proteome</keyword>
<dbReference type="Gene3D" id="6.10.140.910">
    <property type="match status" value="1"/>
</dbReference>
<dbReference type="CDD" id="cd21044">
    <property type="entry name" value="Rab11BD_RAB3IP_like"/>
    <property type="match status" value="1"/>
</dbReference>
<gene>
    <name evidence="4" type="ORF">BDA99DRAFT_414511</name>
</gene>
<name>A0AAD5P7G9_9FUNG</name>
<evidence type="ECO:0000313" key="5">
    <source>
        <dbReference type="Proteomes" id="UP001209540"/>
    </source>
</evidence>
<evidence type="ECO:0000256" key="1">
    <source>
        <dbReference type="ARBA" id="ARBA00023054"/>
    </source>
</evidence>
<dbReference type="GO" id="GO:0006887">
    <property type="term" value="P:exocytosis"/>
    <property type="evidence" value="ECO:0007669"/>
    <property type="project" value="TreeGrafter"/>
</dbReference>
<accession>A0AAD5P7G9</accession>
<protein>
    <recommendedName>
        <fullName evidence="3">GDP/GTP exchange factor Sec2 N-terminal domain-containing protein</fullName>
    </recommendedName>
</protein>
<dbReference type="AlphaFoldDB" id="A0AAD5P7G9"/>
<evidence type="ECO:0000259" key="3">
    <source>
        <dbReference type="Pfam" id="PF06428"/>
    </source>
</evidence>
<dbReference type="Proteomes" id="UP001209540">
    <property type="component" value="Unassembled WGS sequence"/>
</dbReference>
<dbReference type="InterPro" id="IPR040351">
    <property type="entry name" value="RAB3IL/RAB3IP/Sec2"/>
</dbReference>
<comment type="caution">
    <text evidence="4">The sequence shown here is derived from an EMBL/GenBank/DDBJ whole genome shotgun (WGS) entry which is preliminary data.</text>
</comment>
<proteinExistence type="predicted"/>
<reference evidence="4" key="2">
    <citation type="submission" date="2023-02" db="EMBL/GenBank/DDBJ databases">
        <authorList>
            <consortium name="DOE Joint Genome Institute"/>
            <person name="Mondo S.J."/>
            <person name="Chang Y."/>
            <person name="Wang Y."/>
            <person name="Ahrendt S."/>
            <person name="Andreopoulos W."/>
            <person name="Barry K."/>
            <person name="Beard J."/>
            <person name="Benny G.L."/>
            <person name="Blankenship S."/>
            <person name="Bonito G."/>
            <person name="Cuomo C."/>
            <person name="Desiro A."/>
            <person name="Gervers K.A."/>
            <person name="Hundley H."/>
            <person name="Kuo A."/>
            <person name="LaButti K."/>
            <person name="Lang B.F."/>
            <person name="Lipzen A."/>
            <person name="O'Donnell K."/>
            <person name="Pangilinan J."/>
            <person name="Reynolds N."/>
            <person name="Sandor L."/>
            <person name="Smith M.W."/>
            <person name="Tsang A."/>
            <person name="Grigoriev I.V."/>
            <person name="Stajich J.E."/>
            <person name="Spatafora J.W."/>
        </authorList>
    </citation>
    <scope>NUCLEOTIDE SEQUENCE</scope>
    <source>
        <strain evidence="4">RSA 2281</strain>
    </source>
</reference>
<sequence length="323" mass="37727">NNASSSCDDIRTLKAQLAAQSETIRRLQDDMQALNMKYVAEIERAAETLYEKDMVEQELEELSCRLFEQANDMVAQEKRAKYALENQLRKTQEQLLAEQNQVRDLRLQQQQDIVLQRSTSSSISTTSCSSSLTEYYSPTIMEAFKEFVKQSTSTTTPPSSNKQQQRVPLIKMHQQYSFLKICQEDDIEPCLRFGLQSRWSIKKIIDYLLKQPCFIEKIDSSTTPISADHYQHHSNTSTSTHSTPIVGCCSACGEPTSELDYRFRLDINEDWYRIDRYCRDRLVAVCEFYVFIRNIYMGFYADRDVSLLYEETVRLRLQIFYAR</sequence>
<evidence type="ECO:0000313" key="4">
    <source>
        <dbReference type="EMBL" id="KAI9245228.1"/>
    </source>
</evidence>
<feature type="domain" description="GDP/GTP exchange factor Sec2 N-terminal" evidence="3">
    <location>
        <begin position="10"/>
        <end position="108"/>
    </location>
</feature>
<dbReference type="GO" id="GO:0005085">
    <property type="term" value="F:guanyl-nucleotide exchange factor activity"/>
    <property type="evidence" value="ECO:0007669"/>
    <property type="project" value="InterPro"/>
</dbReference>
<dbReference type="GO" id="GO:0051286">
    <property type="term" value="C:cell tip"/>
    <property type="evidence" value="ECO:0007669"/>
    <property type="project" value="TreeGrafter"/>
</dbReference>
<dbReference type="EMBL" id="JAIXMP010000053">
    <property type="protein sequence ID" value="KAI9245228.1"/>
    <property type="molecule type" value="Genomic_DNA"/>
</dbReference>
<feature type="non-terminal residue" evidence="4">
    <location>
        <position position="323"/>
    </location>
</feature>
<dbReference type="Pfam" id="PF25555">
    <property type="entry name" value="RAB3A-like_C"/>
    <property type="match status" value="1"/>
</dbReference>
<feature type="non-terminal residue" evidence="4">
    <location>
        <position position="1"/>
    </location>
</feature>
<dbReference type="SUPFAM" id="SSF144284">
    <property type="entry name" value="Sec2 N-terminal region"/>
    <property type="match status" value="1"/>
</dbReference>